<dbReference type="PROSITE" id="PS51104">
    <property type="entry name" value="PTS_EIIC_TYPE_2"/>
    <property type="match status" value="1"/>
</dbReference>
<keyword evidence="3" id="KW-1003">Cell membrane</keyword>
<keyword evidence="7 10" id="KW-1133">Transmembrane helix</keyword>
<dbReference type="InterPro" id="IPR006327">
    <property type="entry name" value="PTS_IIC_fruc"/>
</dbReference>
<evidence type="ECO:0000256" key="2">
    <source>
        <dbReference type="ARBA" id="ARBA00022448"/>
    </source>
</evidence>
<dbReference type="PANTHER" id="PTHR30505:SF0">
    <property type="entry name" value="FRUCTOSE-LIKE PTS SYSTEM EIIBC COMPONENT-RELATED"/>
    <property type="match status" value="1"/>
</dbReference>
<name>A0ABV2VAA2_9ACTN</name>
<keyword evidence="6 10" id="KW-0812">Transmembrane</keyword>
<feature type="region of interest" description="Disordered" evidence="9">
    <location>
        <begin position="1"/>
        <end position="22"/>
    </location>
</feature>
<comment type="subcellular location">
    <subcellularLocation>
        <location evidence="1">Cell inner membrane</location>
        <topology evidence="1">Multi-pass membrane protein</topology>
    </subcellularLocation>
</comment>
<evidence type="ECO:0000256" key="5">
    <source>
        <dbReference type="ARBA" id="ARBA00022683"/>
    </source>
</evidence>
<evidence type="ECO:0000256" key="1">
    <source>
        <dbReference type="ARBA" id="ARBA00004429"/>
    </source>
</evidence>
<sequence>MPHPSNRTTDPAAPMDRADTQGRHVGTRLGRSLVSGTPYLGALTALAAGLTVLGLAVSGTTVGEWAELALQNGDWTDTSTWAALLYLTGSTTLKTLPLVVAVYVAHGMAGRSAVIPAFIGGVATTIVQTGVLGGLVAGVIAGAAILALQRIPVTRALQSTTTVLFPLLATVATALVSLSLVSSLLDILTKWLYIQATVMEFKNTLVVGLILGLMACSDVGGVIAKTAFAFGAVELAGQDPSKFNPLHMSVMAAIVAAGMVPPLAMTLATLVRRKLFTESERRYGKISWLFGAAFIPEGTAPFALADPLRVIPASLAGGAVTGTLVMQFGSTISYPRGGVFAADQIGQPLLFAAAVAAGVLTTAALTIGLKSLRRTAPAASTARVATGTPKKAVAVGRA</sequence>
<evidence type="ECO:0000256" key="9">
    <source>
        <dbReference type="SAM" id="MobiDB-lite"/>
    </source>
</evidence>
<protein>
    <submittedName>
        <fullName evidence="12">Fructose-specific PTS transporter subunit EIIC</fullName>
    </submittedName>
</protein>
<dbReference type="InterPro" id="IPR013014">
    <property type="entry name" value="PTS_EIIC_2"/>
</dbReference>
<evidence type="ECO:0000256" key="10">
    <source>
        <dbReference type="SAM" id="Phobius"/>
    </source>
</evidence>
<evidence type="ECO:0000256" key="6">
    <source>
        <dbReference type="ARBA" id="ARBA00022692"/>
    </source>
</evidence>
<keyword evidence="13" id="KW-1185">Reference proteome</keyword>
<evidence type="ECO:0000259" key="11">
    <source>
        <dbReference type="PROSITE" id="PS51104"/>
    </source>
</evidence>
<keyword evidence="5" id="KW-0598">Phosphotransferase system</keyword>
<accession>A0ABV2VAA2</accession>
<evidence type="ECO:0000313" key="13">
    <source>
        <dbReference type="Proteomes" id="UP001550210"/>
    </source>
</evidence>
<feature type="transmembrane region" description="Helical" evidence="10">
    <location>
        <begin position="117"/>
        <end position="147"/>
    </location>
</feature>
<comment type="caution">
    <text evidence="12">The sequence shown here is derived from an EMBL/GenBank/DDBJ whole genome shotgun (WGS) entry which is preliminary data.</text>
</comment>
<dbReference type="InterPro" id="IPR050864">
    <property type="entry name" value="Bacterial_PTS_Sugar_Transport"/>
</dbReference>
<evidence type="ECO:0000256" key="8">
    <source>
        <dbReference type="ARBA" id="ARBA00023136"/>
    </source>
</evidence>
<evidence type="ECO:0000256" key="7">
    <source>
        <dbReference type="ARBA" id="ARBA00022989"/>
    </source>
</evidence>
<dbReference type="RefSeq" id="WP_355404185.1">
    <property type="nucleotide sequence ID" value="NZ_JBEGHN010000001.1"/>
</dbReference>
<gene>
    <name evidence="12" type="ORF">ABZZ21_40720</name>
</gene>
<evidence type="ECO:0000256" key="3">
    <source>
        <dbReference type="ARBA" id="ARBA00022475"/>
    </source>
</evidence>
<feature type="transmembrane region" description="Helical" evidence="10">
    <location>
        <begin position="39"/>
        <end position="63"/>
    </location>
</feature>
<reference evidence="12 13" key="1">
    <citation type="submission" date="2024-06" db="EMBL/GenBank/DDBJ databases">
        <title>The Natural Products Discovery Center: Release of the First 8490 Sequenced Strains for Exploring Actinobacteria Biosynthetic Diversity.</title>
        <authorList>
            <person name="Kalkreuter E."/>
            <person name="Kautsar S.A."/>
            <person name="Yang D."/>
            <person name="Bader C.D."/>
            <person name="Teijaro C.N."/>
            <person name="Fluegel L."/>
            <person name="Davis C.M."/>
            <person name="Simpson J.R."/>
            <person name="Lauterbach L."/>
            <person name="Steele A.D."/>
            <person name="Gui C."/>
            <person name="Meng S."/>
            <person name="Li G."/>
            <person name="Viehrig K."/>
            <person name="Ye F."/>
            <person name="Su P."/>
            <person name="Kiefer A.F."/>
            <person name="Nichols A."/>
            <person name="Cepeda A.J."/>
            <person name="Yan W."/>
            <person name="Fan B."/>
            <person name="Jiang Y."/>
            <person name="Adhikari A."/>
            <person name="Zheng C.-J."/>
            <person name="Schuster L."/>
            <person name="Cowan T.M."/>
            <person name="Smanski M.J."/>
            <person name="Chevrette M.G."/>
            <person name="De Carvalho L.P.S."/>
            <person name="Shen B."/>
        </authorList>
    </citation>
    <scope>NUCLEOTIDE SEQUENCE [LARGE SCALE GENOMIC DNA]</scope>
    <source>
        <strain evidence="12 13">NPDC006434</strain>
    </source>
</reference>
<dbReference type="NCBIfam" id="TIGR01427">
    <property type="entry name" value="PTS_IIC_fructo"/>
    <property type="match status" value="1"/>
</dbReference>
<feature type="transmembrane region" description="Helical" evidence="10">
    <location>
        <begin position="310"/>
        <end position="328"/>
    </location>
</feature>
<dbReference type="PANTHER" id="PTHR30505">
    <property type="entry name" value="FRUCTOSE-LIKE PERMEASE"/>
    <property type="match status" value="1"/>
</dbReference>
<proteinExistence type="predicted"/>
<organism evidence="12 13">
    <name type="scientific">Streptomyces ossamyceticus</name>
    <dbReference type="NCBI Taxonomy" id="249581"/>
    <lineage>
        <taxon>Bacteria</taxon>
        <taxon>Bacillati</taxon>
        <taxon>Actinomycetota</taxon>
        <taxon>Actinomycetes</taxon>
        <taxon>Kitasatosporales</taxon>
        <taxon>Streptomycetaceae</taxon>
        <taxon>Streptomyces</taxon>
    </lineage>
</organism>
<feature type="transmembrane region" description="Helical" evidence="10">
    <location>
        <begin position="349"/>
        <end position="369"/>
    </location>
</feature>
<keyword evidence="2" id="KW-0813">Transport</keyword>
<feature type="transmembrane region" description="Helical" evidence="10">
    <location>
        <begin position="167"/>
        <end position="193"/>
    </location>
</feature>
<feature type="transmembrane region" description="Helical" evidence="10">
    <location>
        <begin position="83"/>
        <end position="105"/>
    </location>
</feature>
<dbReference type="Proteomes" id="UP001550210">
    <property type="component" value="Unassembled WGS sequence"/>
</dbReference>
<keyword evidence="8 10" id="KW-0472">Membrane</keyword>
<evidence type="ECO:0000256" key="4">
    <source>
        <dbReference type="ARBA" id="ARBA00022597"/>
    </source>
</evidence>
<evidence type="ECO:0000313" key="12">
    <source>
        <dbReference type="EMBL" id="MET9850767.1"/>
    </source>
</evidence>
<feature type="transmembrane region" description="Helical" evidence="10">
    <location>
        <begin position="250"/>
        <end position="271"/>
    </location>
</feature>
<keyword evidence="4" id="KW-0762">Sugar transport</keyword>
<dbReference type="EMBL" id="JBEXPZ010000083">
    <property type="protein sequence ID" value="MET9850767.1"/>
    <property type="molecule type" value="Genomic_DNA"/>
</dbReference>
<feature type="transmembrane region" description="Helical" evidence="10">
    <location>
        <begin position="205"/>
        <end position="230"/>
    </location>
</feature>
<feature type="domain" description="PTS EIIC type-2" evidence="11">
    <location>
        <begin position="29"/>
        <end position="379"/>
    </location>
</feature>